<keyword evidence="3" id="KW-1185">Reference proteome</keyword>
<gene>
    <name evidence="2" type="ORF">MD535_24015</name>
</gene>
<dbReference type="EMBL" id="JAKRRY010000059">
    <property type="protein sequence ID" value="MCW8349060.1"/>
    <property type="molecule type" value="Genomic_DNA"/>
</dbReference>
<keyword evidence="1" id="KW-0732">Signal</keyword>
<evidence type="ECO:0000256" key="1">
    <source>
        <dbReference type="SAM" id="SignalP"/>
    </source>
</evidence>
<feature type="chain" id="PRO_5040893174" evidence="1">
    <location>
        <begin position="24"/>
        <end position="366"/>
    </location>
</feature>
<comment type="caution">
    <text evidence="2">The sequence shown here is derived from an EMBL/GenBank/DDBJ whole genome shotgun (WGS) entry which is preliminary data.</text>
</comment>
<organism evidence="2 3">
    <name type="scientific">Vibrio qingdaonensis</name>
    <dbReference type="NCBI Taxonomy" id="2829491"/>
    <lineage>
        <taxon>Bacteria</taxon>
        <taxon>Pseudomonadati</taxon>
        <taxon>Pseudomonadota</taxon>
        <taxon>Gammaproteobacteria</taxon>
        <taxon>Vibrionales</taxon>
        <taxon>Vibrionaceae</taxon>
        <taxon>Vibrio</taxon>
    </lineage>
</organism>
<proteinExistence type="predicted"/>
<dbReference type="Proteomes" id="UP001155587">
    <property type="component" value="Unassembled WGS sequence"/>
</dbReference>
<reference evidence="2" key="1">
    <citation type="submission" date="2022-02" db="EMBL/GenBank/DDBJ databases">
        <title>Vibrio sp. nov, a new bacterium isolated from seawater.</title>
        <authorList>
            <person name="Yuan Y."/>
        </authorList>
    </citation>
    <scope>NUCLEOTIDE SEQUENCE</scope>
    <source>
        <strain evidence="2">ZSDZ65</strain>
    </source>
</reference>
<protein>
    <submittedName>
        <fullName evidence="2">Uncharacterized protein</fullName>
    </submittedName>
</protein>
<dbReference type="AlphaFoldDB" id="A0A9X3CT92"/>
<evidence type="ECO:0000313" key="3">
    <source>
        <dbReference type="Proteomes" id="UP001155587"/>
    </source>
</evidence>
<feature type="signal peptide" evidence="1">
    <location>
        <begin position="1"/>
        <end position="23"/>
    </location>
</feature>
<sequence length="366" mass="40393">MISKSRFVFSMFLLIFLNQSVEANVNIDTYFSYSPSTSTNGFAKASNGQPIGNCSSNQEYANDLGFTISNYNSGGGHGSYWISALMRGTIETTLRKRGTNDTVRVRLHPYALYVDHRAPFVYKAGQGSKGSPCSFRWLYPGGSADRMQGFFYARNISPTGSSYVESGAYFRRTTAGRAYAGIALEVLETSSVIKAGEYIGYVDSSDALQFTRTSSYYAYKNMDNSNISISMVVDKAFDFRFFGNGVSINPNNGNSNSGRINFSANTNVDTYVTVNCLNKKVDIAGKSCFLDPEEKLRLSVALGFNSSSNVQQLDFGQRAEITRLMGHGGLPQYDLGYFDITIDGFNDAVRGRNYVTSLEVLFEEKL</sequence>
<dbReference type="RefSeq" id="WP_265677700.1">
    <property type="nucleotide sequence ID" value="NZ_JAKRRY010000059.1"/>
</dbReference>
<name>A0A9X3CT92_9VIBR</name>
<evidence type="ECO:0000313" key="2">
    <source>
        <dbReference type="EMBL" id="MCW8349060.1"/>
    </source>
</evidence>
<accession>A0A9X3CT92</accession>